<sequence length="45" mass="4870">MTTHATTEQDLIVSLISDLALIKGELESMGISVGIEVGARWPEEQ</sequence>
<protein>
    <submittedName>
        <fullName evidence="1">Uncharacterized protein</fullName>
    </submittedName>
</protein>
<dbReference type="KEGG" id="npi:G7071_00290"/>
<dbReference type="EMBL" id="CP049866">
    <property type="protein sequence ID" value="QIK74106.1"/>
    <property type="molecule type" value="Genomic_DNA"/>
</dbReference>
<proteinExistence type="predicted"/>
<gene>
    <name evidence="1" type="ORF">G7071_00290</name>
</gene>
<dbReference type="AlphaFoldDB" id="A0A6G7YBQ4"/>
<reference evidence="1 2" key="1">
    <citation type="submission" date="2020-03" db="EMBL/GenBank/DDBJ databases">
        <title>Nocardioides sp. nov., isolated from fish.</title>
        <authorList>
            <person name="Hyun D.-W."/>
            <person name="Bae J.-W."/>
        </authorList>
    </citation>
    <scope>NUCLEOTIDE SEQUENCE [LARGE SCALE GENOMIC DNA]</scope>
    <source>
        <strain evidence="1 2">HDW12A</strain>
    </source>
</reference>
<evidence type="ECO:0000313" key="1">
    <source>
        <dbReference type="EMBL" id="QIK74106.1"/>
    </source>
</evidence>
<evidence type="ECO:0000313" key="2">
    <source>
        <dbReference type="Proteomes" id="UP000502035"/>
    </source>
</evidence>
<dbReference type="Proteomes" id="UP000502035">
    <property type="component" value="Chromosome"/>
</dbReference>
<name>A0A6G7YBQ4_9ACTN</name>
<organism evidence="1 2">
    <name type="scientific">Nocardioides piscis</name>
    <dbReference type="NCBI Taxonomy" id="2714938"/>
    <lineage>
        <taxon>Bacteria</taxon>
        <taxon>Bacillati</taxon>
        <taxon>Actinomycetota</taxon>
        <taxon>Actinomycetes</taxon>
        <taxon>Propionibacteriales</taxon>
        <taxon>Nocardioidaceae</taxon>
        <taxon>Nocardioides</taxon>
    </lineage>
</organism>
<dbReference type="RefSeq" id="WP_166313619.1">
    <property type="nucleotide sequence ID" value="NZ_CP049866.1"/>
</dbReference>
<keyword evidence="2" id="KW-1185">Reference proteome</keyword>
<accession>A0A6G7YBQ4</accession>